<dbReference type="PROSITE" id="PS00518">
    <property type="entry name" value="ZF_RING_1"/>
    <property type="match status" value="1"/>
</dbReference>
<name>A0A8H4ADB5_GIGMA</name>
<keyword evidence="5" id="KW-0677">Repeat</keyword>
<keyword evidence="11" id="KW-1185">Reference proteome</keyword>
<sequence length="359" mass="41927">MITRGIFILSLFFLIFFVTHTFISATKLYGQNDPSTWSSQELKDWLSEHHVINKDILEKDHFLACLVNAHKDKVSKTTKKSMKGFVNYSHKDKVSKSTKEFIEDYSYKDKVSRTMKKYMENFVNIGSFKNVGNDFLIFCILLLIVYYQEVRKECIICTEDVGLIAFLNITDQCYHERRICSECVGKYIKHELEDNGNVRIVCPEDGCTEILDQKDVKKFANEESFRRYERFTLKFVLSQIPTFQWCLNPNCESGQDHYQGDKLPIMTCNSCGQKSCVVHGHPVDDVCKECIQLLEDEERRIQEEESESYVSQLKQCPNCASRIEKNEGCDHMTCRCGHQFCWVCMNDWDKPHKPNCAFN</sequence>
<dbReference type="CDD" id="cd20335">
    <property type="entry name" value="BRcat_RBR"/>
    <property type="match status" value="1"/>
</dbReference>
<dbReference type="PANTHER" id="PTHR11685">
    <property type="entry name" value="RBR FAMILY RING FINGER AND IBR DOMAIN-CONTAINING"/>
    <property type="match status" value="1"/>
</dbReference>
<dbReference type="GO" id="GO:0061630">
    <property type="term" value="F:ubiquitin protein ligase activity"/>
    <property type="evidence" value="ECO:0007669"/>
    <property type="project" value="UniProtKB-EC"/>
</dbReference>
<evidence type="ECO:0000256" key="5">
    <source>
        <dbReference type="ARBA" id="ARBA00022737"/>
    </source>
</evidence>
<dbReference type="Proteomes" id="UP000439903">
    <property type="component" value="Unassembled WGS sequence"/>
</dbReference>
<dbReference type="Gene3D" id="3.30.40.10">
    <property type="entry name" value="Zinc/RING finger domain, C3HC4 (zinc finger)"/>
    <property type="match status" value="1"/>
</dbReference>
<dbReference type="InterPro" id="IPR013083">
    <property type="entry name" value="Znf_RING/FYVE/PHD"/>
</dbReference>
<dbReference type="AlphaFoldDB" id="A0A8H4ADB5"/>
<evidence type="ECO:0000256" key="2">
    <source>
        <dbReference type="ARBA" id="ARBA00012251"/>
    </source>
</evidence>
<keyword evidence="8" id="KW-0862">Zinc</keyword>
<dbReference type="GO" id="GO:0008270">
    <property type="term" value="F:zinc ion binding"/>
    <property type="evidence" value="ECO:0007669"/>
    <property type="project" value="UniProtKB-KW"/>
</dbReference>
<evidence type="ECO:0000256" key="4">
    <source>
        <dbReference type="ARBA" id="ARBA00022723"/>
    </source>
</evidence>
<evidence type="ECO:0000313" key="10">
    <source>
        <dbReference type="EMBL" id="KAF0482329.1"/>
    </source>
</evidence>
<keyword evidence="4" id="KW-0479">Metal-binding</keyword>
<protein>
    <recommendedName>
        <fullName evidence="2">RBR-type E3 ubiquitin transferase</fullName>
        <ecNumber evidence="2">2.3.2.31</ecNumber>
    </recommendedName>
</protein>
<dbReference type="InterPro" id="IPR031127">
    <property type="entry name" value="E3_UB_ligase_RBR"/>
</dbReference>
<dbReference type="PROSITE" id="PS51873">
    <property type="entry name" value="TRIAD"/>
    <property type="match status" value="1"/>
</dbReference>
<keyword evidence="3" id="KW-0808">Transferase</keyword>
<reference evidence="10 11" key="1">
    <citation type="journal article" date="2019" name="Environ. Microbiol.">
        <title>At the nexus of three kingdoms: the genome of the mycorrhizal fungus Gigaspora margarita provides insights into plant, endobacterial and fungal interactions.</title>
        <authorList>
            <person name="Venice F."/>
            <person name="Ghignone S."/>
            <person name="Salvioli di Fossalunga A."/>
            <person name="Amselem J."/>
            <person name="Novero M."/>
            <person name="Xianan X."/>
            <person name="Sedzielewska Toro K."/>
            <person name="Morin E."/>
            <person name="Lipzen A."/>
            <person name="Grigoriev I.V."/>
            <person name="Henrissat B."/>
            <person name="Martin F.M."/>
            <person name="Bonfante P."/>
        </authorList>
    </citation>
    <scope>NUCLEOTIDE SEQUENCE [LARGE SCALE GENOMIC DNA]</scope>
    <source>
        <strain evidence="10 11">BEG34</strain>
    </source>
</reference>
<dbReference type="SUPFAM" id="SSF57850">
    <property type="entry name" value="RING/U-box"/>
    <property type="match status" value="3"/>
</dbReference>
<dbReference type="GO" id="GO:0016567">
    <property type="term" value="P:protein ubiquitination"/>
    <property type="evidence" value="ECO:0007669"/>
    <property type="project" value="InterPro"/>
</dbReference>
<keyword evidence="7" id="KW-0833">Ubl conjugation pathway</keyword>
<organism evidence="10 11">
    <name type="scientific">Gigaspora margarita</name>
    <dbReference type="NCBI Taxonomy" id="4874"/>
    <lineage>
        <taxon>Eukaryota</taxon>
        <taxon>Fungi</taxon>
        <taxon>Fungi incertae sedis</taxon>
        <taxon>Mucoromycota</taxon>
        <taxon>Glomeromycotina</taxon>
        <taxon>Glomeromycetes</taxon>
        <taxon>Diversisporales</taxon>
        <taxon>Gigasporaceae</taxon>
        <taxon>Gigaspora</taxon>
    </lineage>
</organism>
<comment type="catalytic activity">
    <reaction evidence="1">
        <text>[E2 ubiquitin-conjugating enzyme]-S-ubiquitinyl-L-cysteine + [acceptor protein]-L-lysine = [E2 ubiquitin-conjugating enzyme]-L-cysteine + [acceptor protein]-N(6)-ubiquitinyl-L-lysine.</text>
        <dbReference type="EC" id="2.3.2.31"/>
    </reaction>
</comment>
<evidence type="ECO:0000313" key="11">
    <source>
        <dbReference type="Proteomes" id="UP000439903"/>
    </source>
</evidence>
<dbReference type="Pfam" id="PF22191">
    <property type="entry name" value="IBR_1"/>
    <property type="match status" value="1"/>
</dbReference>
<comment type="caution">
    <text evidence="10">The sequence shown here is derived from an EMBL/GenBank/DDBJ whole genome shotgun (WGS) entry which is preliminary data.</text>
</comment>
<evidence type="ECO:0000256" key="1">
    <source>
        <dbReference type="ARBA" id="ARBA00001798"/>
    </source>
</evidence>
<dbReference type="OrthoDB" id="2393590at2759"/>
<dbReference type="InterPro" id="IPR002867">
    <property type="entry name" value="IBR_dom"/>
</dbReference>
<evidence type="ECO:0000259" key="9">
    <source>
        <dbReference type="PROSITE" id="PS51873"/>
    </source>
</evidence>
<proteinExistence type="predicted"/>
<accession>A0A8H4ADB5</accession>
<dbReference type="Pfam" id="PF01485">
    <property type="entry name" value="IBR"/>
    <property type="match status" value="1"/>
</dbReference>
<dbReference type="SMART" id="SM00647">
    <property type="entry name" value="IBR"/>
    <property type="match status" value="2"/>
</dbReference>
<dbReference type="Gene3D" id="1.20.120.1750">
    <property type="match status" value="1"/>
</dbReference>
<feature type="domain" description="RING-type" evidence="9">
    <location>
        <begin position="150"/>
        <end position="359"/>
    </location>
</feature>
<evidence type="ECO:0000256" key="6">
    <source>
        <dbReference type="ARBA" id="ARBA00022771"/>
    </source>
</evidence>
<gene>
    <name evidence="10" type="ORF">F8M41_023476</name>
</gene>
<dbReference type="EC" id="2.3.2.31" evidence="2"/>
<dbReference type="InterPro" id="IPR017907">
    <property type="entry name" value="Znf_RING_CS"/>
</dbReference>
<evidence type="ECO:0000256" key="7">
    <source>
        <dbReference type="ARBA" id="ARBA00022786"/>
    </source>
</evidence>
<evidence type="ECO:0000256" key="8">
    <source>
        <dbReference type="ARBA" id="ARBA00022833"/>
    </source>
</evidence>
<dbReference type="EMBL" id="WTPW01000764">
    <property type="protein sequence ID" value="KAF0482329.1"/>
    <property type="molecule type" value="Genomic_DNA"/>
</dbReference>
<evidence type="ECO:0000256" key="3">
    <source>
        <dbReference type="ARBA" id="ARBA00022679"/>
    </source>
</evidence>
<dbReference type="InterPro" id="IPR044066">
    <property type="entry name" value="TRIAD_supradom"/>
</dbReference>
<keyword evidence="6" id="KW-0863">Zinc-finger</keyword>